<dbReference type="PANTHER" id="PTHR46177:SF1">
    <property type="entry name" value="INTEGRASE CATALYTIC DOMAIN-CONTAINING PROTEIN"/>
    <property type="match status" value="1"/>
</dbReference>
<dbReference type="PANTHER" id="PTHR46177">
    <property type="entry name" value="INTEGRASE CATALYTIC DOMAIN-CONTAINING PROTEIN"/>
    <property type="match status" value="1"/>
</dbReference>
<dbReference type="GeneID" id="10542419"/>
<proteinExistence type="predicted"/>
<dbReference type="Proteomes" id="UP000008783">
    <property type="component" value="Unassembled WGS sequence"/>
</dbReference>
<dbReference type="HOGENOM" id="CLU_200674_0_0_1"/>
<evidence type="ECO:0000313" key="1">
    <source>
        <dbReference type="EMBL" id="EFP88978.2"/>
    </source>
</evidence>
<dbReference type="OrthoDB" id="2505962at2759"/>
<reference key="1">
    <citation type="submission" date="2007-01" db="EMBL/GenBank/DDBJ databases">
        <title>The Genome Sequence of Puccinia graminis f. sp. tritici Strain CRL 75-36-700-3.</title>
        <authorList>
            <consortium name="The Broad Institute Genome Sequencing Platform"/>
            <person name="Birren B."/>
            <person name="Lander E."/>
            <person name="Galagan J."/>
            <person name="Nusbaum C."/>
            <person name="Devon K."/>
            <person name="Cuomo C."/>
            <person name="Jaffe D."/>
            <person name="Butler J."/>
            <person name="Alvarez P."/>
            <person name="Gnerre S."/>
            <person name="Grabherr M."/>
            <person name="Mauceli E."/>
            <person name="Brockman W."/>
            <person name="Young S."/>
            <person name="LaButti K."/>
            <person name="Sykes S."/>
            <person name="DeCaprio D."/>
            <person name="Crawford M."/>
            <person name="Koehrsen M."/>
            <person name="Engels R."/>
            <person name="Montgomery P."/>
            <person name="Pearson M."/>
            <person name="Howarth C."/>
            <person name="Larson L."/>
            <person name="White J."/>
            <person name="Zeng Q."/>
            <person name="Kodira C."/>
            <person name="Yandava C."/>
            <person name="Alvarado L."/>
            <person name="O'Leary S."/>
            <person name="Szabo L."/>
            <person name="Dean R."/>
            <person name="Schein J."/>
        </authorList>
    </citation>
    <scope>NUCLEOTIDE SEQUENCE</scope>
    <source>
        <strain>CRL 75-36-700-3</strain>
    </source>
</reference>
<dbReference type="RefSeq" id="XP_003333397.2">
    <property type="nucleotide sequence ID" value="XM_003333349.2"/>
</dbReference>
<reference evidence="2" key="2">
    <citation type="journal article" date="2011" name="Proc. Natl. Acad. Sci. U.S.A.">
        <title>Obligate biotrophy features unraveled by the genomic analysis of rust fungi.</title>
        <authorList>
            <person name="Duplessis S."/>
            <person name="Cuomo C.A."/>
            <person name="Lin Y.-C."/>
            <person name="Aerts A."/>
            <person name="Tisserant E."/>
            <person name="Veneault-Fourrey C."/>
            <person name="Joly D.L."/>
            <person name="Hacquard S."/>
            <person name="Amselem J."/>
            <person name="Cantarel B.L."/>
            <person name="Chiu R."/>
            <person name="Coutinho P.M."/>
            <person name="Feau N."/>
            <person name="Field M."/>
            <person name="Frey P."/>
            <person name="Gelhaye E."/>
            <person name="Goldberg J."/>
            <person name="Grabherr M.G."/>
            <person name="Kodira C.D."/>
            <person name="Kohler A."/>
            <person name="Kuees U."/>
            <person name="Lindquist E.A."/>
            <person name="Lucas S.M."/>
            <person name="Mago R."/>
            <person name="Mauceli E."/>
            <person name="Morin E."/>
            <person name="Murat C."/>
            <person name="Pangilinan J.L."/>
            <person name="Park R."/>
            <person name="Pearson M."/>
            <person name="Quesneville H."/>
            <person name="Rouhier N."/>
            <person name="Sakthikumar S."/>
            <person name="Salamov A.A."/>
            <person name="Schmutz J."/>
            <person name="Selles B."/>
            <person name="Shapiro H."/>
            <person name="Tanguay P."/>
            <person name="Tuskan G.A."/>
            <person name="Henrissat B."/>
            <person name="Van de Peer Y."/>
            <person name="Rouze P."/>
            <person name="Ellis J.G."/>
            <person name="Dodds P.N."/>
            <person name="Schein J.E."/>
            <person name="Zhong S."/>
            <person name="Hamelin R.C."/>
            <person name="Grigoriev I.V."/>
            <person name="Szabo L.J."/>
            <person name="Martin F."/>
        </authorList>
    </citation>
    <scope>NUCLEOTIDE SEQUENCE [LARGE SCALE GENOMIC DNA]</scope>
    <source>
        <strain evidence="2">CRL 75-36-700-3 / race SCCL</strain>
    </source>
</reference>
<dbReference type="KEGG" id="pgr:PGTG_15181"/>
<dbReference type="InParanoid" id="E3KXA5"/>
<protein>
    <submittedName>
        <fullName evidence="1">Uncharacterized protein</fullName>
    </submittedName>
</protein>
<name>E3KXA5_PUCGT</name>
<gene>
    <name evidence="1" type="ORF">PGTG_15181</name>
</gene>
<keyword evidence="2" id="KW-1185">Reference proteome</keyword>
<sequence>MATYQMWLSSQFGGITTEEAEKRMHFTKSTHNQKIEALWSQMMKQHKRSIMYNIEEAIQKENYDPNDEIQNFPI</sequence>
<organism evidence="1 2">
    <name type="scientific">Puccinia graminis f. sp. tritici (strain CRL 75-36-700-3 / race SCCL)</name>
    <name type="common">Black stem rust fungus</name>
    <dbReference type="NCBI Taxonomy" id="418459"/>
    <lineage>
        <taxon>Eukaryota</taxon>
        <taxon>Fungi</taxon>
        <taxon>Dikarya</taxon>
        <taxon>Basidiomycota</taxon>
        <taxon>Pucciniomycotina</taxon>
        <taxon>Pucciniomycetes</taxon>
        <taxon>Pucciniales</taxon>
        <taxon>Pucciniaceae</taxon>
        <taxon>Puccinia</taxon>
    </lineage>
</organism>
<dbReference type="VEuPathDB" id="FungiDB:PGTG_15181"/>
<accession>E3KXA5</accession>
<evidence type="ECO:0000313" key="2">
    <source>
        <dbReference type="Proteomes" id="UP000008783"/>
    </source>
</evidence>
<dbReference type="EMBL" id="DS178318">
    <property type="protein sequence ID" value="EFP88978.2"/>
    <property type="molecule type" value="Genomic_DNA"/>
</dbReference>
<dbReference type="AlphaFoldDB" id="E3KXA5"/>